<proteinExistence type="predicted"/>
<evidence type="ECO:0000313" key="1">
    <source>
        <dbReference type="EMBL" id="KNH02128.1"/>
    </source>
</evidence>
<dbReference type="STRING" id="1306953.J121_2040"/>
<reference evidence="1" key="1">
    <citation type="submission" date="2015-02" db="EMBL/GenBank/DDBJ databases">
        <authorList>
            <person name="Chooi Y.-H."/>
        </authorList>
    </citation>
    <scope>NUCLEOTIDE SEQUENCE [LARGE SCALE GENOMIC DNA]</scope>
    <source>
        <strain evidence="1">LAMA 915</strain>
    </source>
</reference>
<name>A0A0L1KDV8_9SPHN</name>
<dbReference type="EMBL" id="JYNE01000024">
    <property type="protein sequence ID" value="KNH02128.1"/>
    <property type="molecule type" value="Genomic_DNA"/>
</dbReference>
<evidence type="ECO:0000313" key="2">
    <source>
        <dbReference type="Proteomes" id="UP000037446"/>
    </source>
</evidence>
<sequence length="141" mass="16002">MDEYVGADDCHDRSEIQLVIAGCMRSLGQAREVLAYARSITLWRNQAGKALGHSQHMQCAHKDCETNCRITSFEPLKCLNRHQHSFRHQPLRHFAATPGKRDVLAELSYSSLALWRQSASCSGGAWHRQYMTYHVNLCNSA</sequence>
<accession>A0A0L1KDV8</accession>
<organism evidence="1 2">
    <name type="scientific">Qipengyuania citrea LAMA 915</name>
    <dbReference type="NCBI Taxonomy" id="1306953"/>
    <lineage>
        <taxon>Bacteria</taxon>
        <taxon>Pseudomonadati</taxon>
        <taxon>Pseudomonadota</taxon>
        <taxon>Alphaproteobacteria</taxon>
        <taxon>Sphingomonadales</taxon>
        <taxon>Erythrobacteraceae</taxon>
        <taxon>Qipengyuania</taxon>
    </lineage>
</organism>
<comment type="caution">
    <text evidence="1">The sequence shown here is derived from an EMBL/GenBank/DDBJ whole genome shotgun (WGS) entry which is preliminary data.</text>
</comment>
<gene>
    <name evidence="1" type="ORF">J121_2040</name>
</gene>
<dbReference type="AlphaFoldDB" id="A0A0L1KDV8"/>
<dbReference type="Proteomes" id="UP000037446">
    <property type="component" value="Unassembled WGS sequence"/>
</dbReference>
<protein>
    <submittedName>
        <fullName evidence="1">Uncharacterized protein</fullName>
    </submittedName>
</protein>